<accession>A0A5B2XW62</accession>
<reference evidence="1 2" key="2">
    <citation type="submission" date="2019-09" db="EMBL/GenBank/DDBJ databases">
        <authorList>
            <person name="Jin C."/>
        </authorList>
    </citation>
    <scope>NUCLEOTIDE SEQUENCE [LARGE SCALE GENOMIC DNA]</scope>
    <source>
        <strain evidence="1 2">AN110305</strain>
    </source>
</reference>
<gene>
    <name evidence="1" type="ORF">F0L68_00900</name>
</gene>
<reference evidence="1 2" key="1">
    <citation type="submission" date="2019-09" db="EMBL/GenBank/DDBJ databases">
        <title>Goodfellowia gen. nov., a new genus of the Pseudonocardineae related to Actinoalloteichus, containing Goodfellowia coeruleoviolacea gen. nov., comb. nov. gen. nov., comb. nov.</title>
        <authorList>
            <person name="Labeda D."/>
        </authorList>
    </citation>
    <scope>NUCLEOTIDE SEQUENCE [LARGE SCALE GENOMIC DNA]</scope>
    <source>
        <strain evidence="1 2">AN110305</strain>
    </source>
</reference>
<dbReference type="AlphaFoldDB" id="A0A5B2XW62"/>
<evidence type="ECO:0000313" key="2">
    <source>
        <dbReference type="Proteomes" id="UP000323454"/>
    </source>
</evidence>
<dbReference type="EMBL" id="VUOB01000001">
    <property type="protein sequence ID" value="KAA2267122.1"/>
    <property type="molecule type" value="Genomic_DNA"/>
</dbReference>
<organism evidence="1 2">
    <name type="scientific">Solihabitans fulvus</name>
    <dbReference type="NCBI Taxonomy" id="1892852"/>
    <lineage>
        <taxon>Bacteria</taxon>
        <taxon>Bacillati</taxon>
        <taxon>Actinomycetota</taxon>
        <taxon>Actinomycetes</taxon>
        <taxon>Pseudonocardiales</taxon>
        <taxon>Pseudonocardiaceae</taxon>
        <taxon>Solihabitans</taxon>
    </lineage>
</organism>
<dbReference type="Proteomes" id="UP000323454">
    <property type="component" value="Unassembled WGS sequence"/>
</dbReference>
<proteinExistence type="predicted"/>
<name>A0A5B2XW62_9PSEU</name>
<sequence>MVSLVGATCCRVCGAGGTSLGGAGGTITGGVGGTGGTITGGTGGTMTGGTGGTITGGVGGVGRNVGGTGITVVRAGGAGDCGDAAATRFPSPIRDTAMPKAVSVARTAVTGSA</sequence>
<keyword evidence="2" id="KW-1185">Reference proteome</keyword>
<comment type="caution">
    <text evidence="1">The sequence shown here is derived from an EMBL/GenBank/DDBJ whole genome shotgun (WGS) entry which is preliminary data.</text>
</comment>
<evidence type="ECO:0000313" key="1">
    <source>
        <dbReference type="EMBL" id="KAA2267122.1"/>
    </source>
</evidence>
<dbReference type="RefSeq" id="WP_149847431.1">
    <property type="nucleotide sequence ID" value="NZ_VUOB01000001.1"/>
</dbReference>
<protein>
    <submittedName>
        <fullName evidence="1">Uncharacterized protein</fullName>
    </submittedName>
</protein>